<feature type="region of interest" description="Disordered" evidence="2">
    <location>
        <begin position="282"/>
        <end position="313"/>
    </location>
</feature>
<protein>
    <submittedName>
        <fullName evidence="3">Uncharacterized protein</fullName>
    </submittedName>
</protein>
<dbReference type="OMA" id="QYDINEE"/>
<dbReference type="Proteomes" id="UP000054937">
    <property type="component" value="Unassembled WGS sequence"/>
</dbReference>
<feature type="compositionally biased region" description="Polar residues" evidence="2">
    <location>
        <begin position="242"/>
        <end position="253"/>
    </location>
</feature>
<evidence type="ECO:0000256" key="2">
    <source>
        <dbReference type="SAM" id="MobiDB-lite"/>
    </source>
</evidence>
<dbReference type="AlphaFoldDB" id="A0A0V0R0G9"/>
<feature type="coiled-coil region" evidence="1">
    <location>
        <begin position="365"/>
        <end position="436"/>
    </location>
</feature>
<comment type="caution">
    <text evidence="3">The sequence shown here is derived from an EMBL/GenBank/DDBJ whole genome shotgun (WGS) entry which is preliminary data.</text>
</comment>
<reference evidence="3 4" key="1">
    <citation type="journal article" date="2015" name="Sci. Rep.">
        <title>Genome of the facultative scuticociliatosis pathogen Pseudocohnilembus persalinus provides insight into its virulence through horizontal gene transfer.</title>
        <authorList>
            <person name="Xiong J."/>
            <person name="Wang G."/>
            <person name="Cheng J."/>
            <person name="Tian M."/>
            <person name="Pan X."/>
            <person name="Warren A."/>
            <person name="Jiang C."/>
            <person name="Yuan D."/>
            <person name="Miao W."/>
        </authorList>
    </citation>
    <scope>NUCLEOTIDE SEQUENCE [LARGE SCALE GENOMIC DNA]</scope>
    <source>
        <strain evidence="3">36N120E</strain>
    </source>
</reference>
<feature type="region of interest" description="Disordered" evidence="2">
    <location>
        <begin position="242"/>
        <end position="269"/>
    </location>
</feature>
<keyword evidence="4" id="KW-1185">Reference proteome</keyword>
<evidence type="ECO:0000313" key="3">
    <source>
        <dbReference type="EMBL" id="KRX08025.1"/>
    </source>
</evidence>
<dbReference type="InParanoid" id="A0A0V0R0G9"/>
<feature type="compositionally biased region" description="Low complexity" evidence="2">
    <location>
        <begin position="254"/>
        <end position="269"/>
    </location>
</feature>
<evidence type="ECO:0000256" key="1">
    <source>
        <dbReference type="SAM" id="Coils"/>
    </source>
</evidence>
<feature type="region of interest" description="Disordered" evidence="2">
    <location>
        <begin position="108"/>
        <end position="128"/>
    </location>
</feature>
<sequence length="630" mass="74760">MSVYSGFSTRKLESNYMSTTYQLMEFLSATLIKYRQILQNFKKKDDNLAEFLQVNQLEFQLIFNRLYYSLVKLEESKYMEPKFSLSTKALKKYLENQTSAQQMKKIEENNQNIQETDQIDKKQRPFSSNTNKFHKIFKKQDSSQKEFDNTDTLKNSKVIQNSQSKENQIDNKKQNNLAFQKGRSLTQNQSNGSKINLNNRNKQNQQKKLNDFQQVDQQDNILFKQSSEQQQNIRKKRISIQLTPQTSKNNSSIQKIKQGEQQEQQDQHQNQKLILYQPCSQNSSQLDKNNDNYTKNFSNNFQTDNFQGKDQQSNKNLRYKRNFQQKQIQVPLDDKQNISSTKNKDFLIKYKRTSSEHQIQDTQFIQSNQKQVKLQLQKQQELEEQLKRDQQYLAQIQQQKHLYQLQQNQKQQYDINEEQQNNNQQLYDSKNNFQKQSSNLNKGKHQQIYKSIDNLKGNIQSFQSTFELIKQVKDENETVTGQKSKKNNYLFEEQKLGLQTPQRIGKQKLQQQNQIIQSDIQDQNQINNNNNPSKNYSDDGITQLQNIQIQKKLQNKHVIVYSNPNNMNIGRKKINSCDYRNTNSVQSSSQKRNDFKNLYSSQSKQIPNISFLDIDNQYSKEKQKHNQLND</sequence>
<proteinExistence type="predicted"/>
<keyword evidence="1" id="KW-0175">Coiled coil</keyword>
<accession>A0A0V0R0G9</accession>
<evidence type="ECO:0000313" key="4">
    <source>
        <dbReference type="Proteomes" id="UP000054937"/>
    </source>
</evidence>
<name>A0A0V0R0G9_PSEPJ</name>
<organism evidence="3 4">
    <name type="scientific">Pseudocohnilembus persalinus</name>
    <name type="common">Ciliate</name>
    <dbReference type="NCBI Taxonomy" id="266149"/>
    <lineage>
        <taxon>Eukaryota</taxon>
        <taxon>Sar</taxon>
        <taxon>Alveolata</taxon>
        <taxon>Ciliophora</taxon>
        <taxon>Intramacronucleata</taxon>
        <taxon>Oligohymenophorea</taxon>
        <taxon>Scuticociliatia</taxon>
        <taxon>Philasterida</taxon>
        <taxon>Pseudocohnilembidae</taxon>
        <taxon>Pseudocohnilembus</taxon>
    </lineage>
</organism>
<dbReference type="EMBL" id="LDAU01000076">
    <property type="protein sequence ID" value="KRX08025.1"/>
    <property type="molecule type" value="Genomic_DNA"/>
</dbReference>
<dbReference type="OrthoDB" id="286516at2759"/>
<gene>
    <name evidence="3" type="ORF">PPERSA_06203</name>
</gene>